<protein>
    <submittedName>
        <fullName evidence="2">Outer membrane biogenesis protein BamB</fullName>
    </submittedName>
</protein>
<dbReference type="InterPro" id="IPR018391">
    <property type="entry name" value="PQQ_b-propeller_rpt"/>
</dbReference>
<dbReference type="RefSeq" id="WP_197204071.1">
    <property type="nucleotide sequence ID" value="NZ_SJPL01000002.1"/>
</dbReference>
<dbReference type="AlphaFoldDB" id="A0A5C5XV96"/>
<sequence>MKSVIPIANRSHLLSPAVRIAGLPLGLFLMIAAVTTEVRADDWPGWMGASRDGVYSESGIIDAIPPGGLKAKWRHPIAGGYAGPAVADGRVFVFDYQRSAGEAVNSPNSRANLQGVERLIALDAETGEELWKHQYDCPYSISYPAGPRCTPTVDGDHVYILGSEGDLHCLNVDNGDLVWARSFKKDFGAEVPIWGFASHPLIIGDLLYTMVGGDGQGIVAFDKNTGDVRWKALDTNAGYCPPTLIEAGGTRQLIAFHPNGISSLNPTSGEVYWNVDLAPMYEMSIARPMVDDDLMYASGIGSESVMLRLSSDQPAAEELWRGERDEALYSSNATPMFVDGILYGSDCHQGSLIAVDAKDGSRIWQSFRPTVPDATERQKKVGVKHGTAFVTRLGQSDRYLVFGQTGDLMIATLDETGFHEHGRFHAVDATGEAFGNDVVWTHPAYANRTAYIRNDKEIAAFDLSK</sequence>
<dbReference type="Pfam" id="PF13360">
    <property type="entry name" value="PQQ_2"/>
    <property type="match status" value="1"/>
</dbReference>
<reference evidence="2 3" key="1">
    <citation type="submission" date="2019-02" db="EMBL/GenBank/DDBJ databases">
        <title>Deep-cultivation of Planctomycetes and their phenomic and genomic characterization uncovers novel biology.</title>
        <authorList>
            <person name="Wiegand S."/>
            <person name="Jogler M."/>
            <person name="Boedeker C."/>
            <person name="Pinto D."/>
            <person name="Vollmers J."/>
            <person name="Rivas-Marin E."/>
            <person name="Kohn T."/>
            <person name="Peeters S.H."/>
            <person name="Heuer A."/>
            <person name="Rast P."/>
            <person name="Oberbeckmann S."/>
            <person name="Bunk B."/>
            <person name="Jeske O."/>
            <person name="Meyerdierks A."/>
            <person name="Storesund J.E."/>
            <person name="Kallscheuer N."/>
            <person name="Luecker S."/>
            <person name="Lage O.M."/>
            <person name="Pohl T."/>
            <person name="Merkel B.J."/>
            <person name="Hornburger P."/>
            <person name="Mueller R.-W."/>
            <person name="Bruemmer F."/>
            <person name="Labrenz M."/>
            <person name="Spormann A.M."/>
            <person name="Op Den Camp H."/>
            <person name="Overmann J."/>
            <person name="Amann R."/>
            <person name="Jetten M.S.M."/>
            <person name="Mascher T."/>
            <person name="Medema M.H."/>
            <person name="Devos D.P."/>
            <person name="Kaster A.-K."/>
            <person name="Ovreas L."/>
            <person name="Rohde M."/>
            <person name="Galperin M.Y."/>
            <person name="Jogler C."/>
        </authorList>
    </citation>
    <scope>NUCLEOTIDE SEQUENCE [LARGE SCALE GENOMIC DNA]</scope>
    <source>
        <strain evidence="2 3">Pan14r</strain>
    </source>
</reference>
<evidence type="ECO:0000313" key="3">
    <source>
        <dbReference type="Proteomes" id="UP000317238"/>
    </source>
</evidence>
<name>A0A5C5XV96_9PLAN</name>
<dbReference type="Proteomes" id="UP000317238">
    <property type="component" value="Unassembled WGS sequence"/>
</dbReference>
<dbReference type="EMBL" id="SJPL01000002">
    <property type="protein sequence ID" value="TWT65512.1"/>
    <property type="molecule type" value="Genomic_DNA"/>
</dbReference>
<evidence type="ECO:0000259" key="1">
    <source>
        <dbReference type="Pfam" id="PF13360"/>
    </source>
</evidence>
<dbReference type="InterPro" id="IPR011047">
    <property type="entry name" value="Quinoprotein_ADH-like_sf"/>
</dbReference>
<dbReference type="Gene3D" id="2.130.10.10">
    <property type="entry name" value="YVTN repeat-like/Quinoprotein amine dehydrogenase"/>
    <property type="match status" value="1"/>
</dbReference>
<dbReference type="InterPro" id="IPR015943">
    <property type="entry name" value="WD40/YVTN_repeat-like_dom_sf"/>
</dbReference>
<dbReference type="InterPro" id="IPR002372">
    <property type="entry name" value="PQQ_rpt_dom"/>
</dbReference>
<accession>A0A5C5XV96</accession>
<proteinExistence type="predicted"/>
<comment type="caution">
    <text evidence="2">The sequence shown here is derived from an EMBL/GenBank/DDBJ whole genome shotgun (WGS) entry which is preliminary data.</text>
</comment>
<organism evidence="2 3">
    <name type="scientific">Crateriforma conspicua</name>
    <dbReference type="NCBI Taxonomy" id="2527996"/>
    <lineage>
        <taxon>Bacteria</taxon>
        <taxon>Pseudomonadati</taxon>
        <taxon>Planctomycetota</taxon>
        <taxon>Planctomycetia</taxon>
        <taxon>Planctomycetales</taxon>
        <taxon>Planctomycetaceae</taxon>
        <taxon>Crateriforma</taxon>
    </lineage>
</organism>
<dbReference type="SMART" id="SM00564">
    <property type="entry name" value="PQQ"/>
    <property type="match status" value="4"/>
</dbReference>
<gene>
    <name evidence="2" type="ORF">Pan14r_50580</name>
</gene>
<dbReference type="Gene3D" id="2.40.10.480">
    <property type="match status" value="1"/>
</dbReference>
<feature type="domain" description="Pyrrolo-quinoline quinone repeat" evidence="1">
    <location>
        <begin position="118"/>
        <end position="365"/>
    </location>
</feature>
<dbReference type="PANTHER" id="PTHR34512:SF30">
    <property type="entry name" value="OUTER MEMBRANE PROTEIN ASSEMBLY FACTOR BAMB"/>
    <property type="match status" value="1"/>
</dbReference>
<dbReference type="PANTHER" id="PTHR34512">
    <property type="entry name" value="CELL SURFACE PROTEIN"/>
    <property type="match status" value="1"/>
</dbReference>
<evidence type="ECO:0000313" key="2">
    <source>
        <dbReference type="EMBL" id="TWT65512.1"/>
    </source>
</evidence>
<dbReference type="SUPFAM" id="SSF50998">
    <property type="entry name" value="Quinoprotein alcohol dehydrogenase-like"/>
    <property type="match status" value="1"/>
</dbReference>
<keyword evidence="3" id="KW-1185">Reference proteome</keyword>